<dbReference type="Proteomes" id="UP000070133">
    <property type="component" value="Unassembled WGS sequence"/>
</dbReference>
<proteinExistence type="predicted"/>
<reference evidence="2 3" key="1">
    <citation type="submission" date="2015-07" db="EMBL/GenBank/DDBJ databases">
        <title>Comparative genomics of the Sigatoka disease complex on banana suggests a link between parallel evolutionary changes in Pseudocercospora fijiensis and Pseudocercospora eumusae and increased virulence on the banana host.</title>
        <authorList>
            <person name="Chang T.-C."/>
            <person name="Salvucci A."/>
            <person name="Crous P.W."/>
            <person name="Stergiopoulos I."/>
        </authorList>
    </citation>
    <scope>NUCLEOTIDE SEQUENCE [LARGE SCALE GENOMIC DNA]</scope>
    <source>
        <strain evidence="2 3">CBS 114824</strain>
    </source>
</reference>
<keyword evidence="3" id="KW-1185">Reference proteome</keyword>
<feature type="region of interest" description="Disordered" evidence="1">
    <location>
        <begin position="426"/>
        <end position="449"/>
    </location>
</feature>
<evidence type="ECO:0000256" key="1">
    <source>
        <dbReference type="SAM" id="MobiDB-lite"/>
    </source>
</evidence>
<gene>
    <name evidence="2" type="ORF">AC578_2201</name>
</gene>
<dbReference type="EMBL" id="LFZN01000089">
    <property type="protein sequence ID" value="KXS99584.1"/>
    <property type="molecule type" value="Genomic_DNA"/>
</dbReference>
<protein>
    <submittedName>
        <fullName evidence="2">Uncharacterized protein</fullName>
    </submittedName>
</protein>
<evidence type="ECO:0000313" key="3">
    <source>
        <dbReference type="Proteomes" id="UP000070133"/>
    </source>
</evidence>
<dbReference type="AlphaFoldDB" id="A0A139HAW4"/>
<accession>A0A139HAW4</accession>
<organism evidence="2 3">
    <name type="scientific">Pseudocercospora eumusae</name>
    <dbReference type="NCBI Taxonomy" id="321146"/>
    <lineage>
        <taxon>Eukaryota</taxon>
        <taxon>Fungi</taxon>
        <taxon>Dikarya</taxon>
        <taxon>Ascomycota</taxon>
        <taxon>Pezizomycotina</taxon>
        <taxon>Dothideomycetes</taxon>
        <taxon>Dothideomycetidae</taxon>
        <taxon>Mycosphaerellales</taxon>
        <taxon>Mycosphaerellaceae</taxon>
        <taxon>Pseudocercospora</taxon>
    </lineage>
</organism>
<dbReference type="EMBL" id="LFZN01000089">
    <property type="protein sequence ID" value="KXS99583.1"/>
    <property type="molecule type" value="Genomic_DNA"/>
</dbReference>
<feature type="compositionally biased region" description="Acidic residues" evidence="1">
    <location>
        <begin position="299"/>
        <end position="312"/>
    </location>
</feature>
<comment type="caution">
    <text evidence="2">The sequence shown here is derived from an EMBL/GenBank/DDBJ whole genome shotgun (WGS) entry which is preliminary data.</text>
</comment>
<name>A0A139HAW4_9PEZI</name>
<evidence type="ECO:0000313" key="2">
    <source>
        <dbReference type="EMBL" id="KXS99583.1"/>
    </source>
</evidence>
<sequence>MWKLLERAFDTQRVISGFVSQGGRFAKRQDIAQHQKFMSMENSGIWDGQTLRRAQIPQLWKLPTIRQRSQIILRNIEHMDRDVRLEGFNPEGRRLLRCGKNRIPWLWRTDMCPDESDYDEETIFAIFSARLRTMDKICDRNHTTEESPATLFLEAVAQWFETGGKVMTPFPGHATRFSIGRGVVQRRRAEDGGPVSISAGDRMQTGYTKLLPRDMATDYDIGRRTIVVESWAANKLRFDYPNLPDLLEKLRSYVLDIKDSCEWYDGLSDDIDDYSKIQLPMQKDQKSYQAAMRAQTSDADVEDDPDDEFDGDEDELYANEDEELDEEDALYAEHLREVDAMKAQSQAEPDVVSLEGKDEYSRLREAAKTLTCDGHSYVQERLKELSDLQSKFADDEQNVEEDIKQQNMARIEVIVAELEEYMQKLAGDEDSSTPKGPANTLTSTPDDQSSRAEIFQSHLAELKSINFFPRELETVLDAMNARMKEEEQFTSEEAFGMLWRLNGEFPITVGAS</sequence>
<feature type="region of interest" description="Disordered" evidence="1">
    <location>
        <begin position="288"/>
        <end position="312"/>
    </location>
</feature>
<dbReference type="OrthoDB" id="3848087at2759"/>
<dbReference type="STRING" id="321146.A0A139HAW4"/>